<reference evidence="1" key="1">
    <citation type="journal article" date="2019" name="bioRxiv">
        <title>The Genome of the Zebra Mussel, Dreissena polymorpha: A Resource for Invasive Species Research.</title>
        <authorList>
            <person name="McCartney M.A."/>
            <person name="Auch B."/>
            <person name="Kono T."/>
            <person name="Mallez S."/>
            <person name="Zhang Y."/>
            <person name="Obille A."/>
            <person name="Becker A."/>
            <person name="Abrahante J.E."/>
            <person name="Garbe J."/>
            <person name="Badalamenti J.P."/>
            <person name="Herman A."/>
            <person name="Mangelson H."/>
            <person name="Liachko I."/>
            <person name="Sullivan S."/>
            <person name="Sone E.D."/>
            <person name="Koren S."/>
            <person name="Silverstein K.A.T."/>
            <person name="Beckman K.B."/>
            <person name="Gohl D.M."/>
        </authorList>
    </citation>
    <scope>NUCLEOTIDE SEQUENCE</scope>
    <source>
        <strain evidence="1">Duluth1</strain>
        <tissue evidence="1">Whole animal</tissue>
    </source>
</reference>
<evidence type="ECO:0000313" key="1">
    <source>
        <dbReference type="EMBL" id="KAH3701718.1"/>
    </source>
</evidence>
<organism evidence="1 2">
    <name type="scientific">Dreissena polymorpha</name>
    <name type="common">Zebra mussel</name>
    <name type="synonym">Mytilus polymorpha</name>
    <dbReference type="NCBI Taxonomy" id="45954"/>
    <lineage>
        <taxon>Eukaryota</taxon>
        <taxon>Metazoa</taxon>
        <taxon>Spiralia</taxon>
        <taxon>Lophotrochozoa</taxon>
        <taxon>Mollusca</taxon>
        <taxon>Bivalvia</taxon>
        <taxon>Autobranchia</taxon>
        <taxon>Heteroconchia</taxon>
        <taxon>Euheterodonta</taxon>
        <taxon>Imparidentia</taxon>
        <taxon>Neoheterodontei</taxon>
        <taxon>Myida</taxon>
        <taxon>Dreissenoidea</taxon>
        <taxon>Dreissenidae</taxon>
        <taxon>Dreissena</taxon>
    </lineage>
</organism>
<proteinExistence type="predicted"/>
<dbReference type="AlphaFoldDB" id="A0A9D4BNL9"/>
<sequence>MGNQVCVGHSWAITRALAPSCWILRTHLGILLKGGNASQYEKSAQFNVNASMN</sequence>
<name>A0A9D4BNL9_DREPO</name>
<dbReference type="Proteomes" id="UP000828390">
    <property type="component" value="Unassembled WGS sequence"/>
</dbReference>
<dbReference type="EMBL" id="JAIWYP010000015">
    <property type="protein sequence ID" value="KAH3701718.1"/>
    <property type="molecule type" value="Genomic_DNA"/>
</dbReference>
<gene>
    <name evidence="1" type="ORF">DPMN_076711</name>
</gene>
<accession>A0A9D4BNL9</accession>
<keyword evidence="2" id="KW-1185">Reference proteome</keyword>
<reference evidence="1" key="2">
    <citation type="submission" date="2020-11" db="EMBL/GenBank/DDBJ databases">
        <authorList>
            <person name="McCartney M.A."/>
            <person name="Auch B."/>
            <person name="Kono T."/>
            <person name="Mallez S."/>
            <person name="Becker A."/>
            <person name="Gohl D.M."/>
            <person name="Silverstein K.A.T."/>
            <person name="Koren S."/>
            <person name="Bechman K.B."/>
            <person name="Herman A."/>
            <person name="Abrahante J.E."/>
            <person name="Garbe J."/>
        </authorList>
    </citation>
    <scope>NUCLEOTIDE SEQUENCE</scope>
    <source>
        <strain evidence="1">Duluth1</strain>
        <tissue evidence="1">Whole animal</tissue>
    </source>
</reference>
<evidence type="ECO:0000313" key="2">
    <source>
        <dbReference type="Proteomes" id="UP000828390"/>
    </source>
</evidence>
<protein>
    <submittedName>
        <fullName evidence="1">Uncharacterized protein</fullName>
    </submittedName>
</protein>
<comment type="caution">
    <text evidence="1">The sequence shown here is derived from an EMBL/GenBank/DDBJ whole genome shotgun (WGS) entry which is preliminary data.</text>
</comment>